<dbReference type="Proteomes" id="UP000326780">
    <property type="component" value="Chromosome"/>
</dbReference>
<dbReference type="RefSeq" id="WP_153282633.1">
    <property type="nucleotide sequence ID" value="NZ_CP045644.1"/>
</dbReference>
<gene>
    <name evidence="3" type="ORF">GFK26_15070</name>
</gene>
<proteinExistence type="inferred from homology"/>
<keyword evidence="2" id="KW-0732">Signal</keyword>
<feature type="signal peptide" evidence="2">
    <location>
        <begin position="1"/>
        <end position="27"/>
    </location>
</feature>
<dbReference type="PIRSF" id="PIRSF017082">
    <property type="entry name" value="YflP"/>
    <property type="match status" value="1"/>
</dbReference>
<evidence type="ECO:0000313" key="3">
    <source>
        <dbReference type="EMBL" id="QFZ83980.1"/>
    </source>
</evidence>
<evidence type="ECO:0000256" key="2">
    <source>
        <dbReference type="SAM" id="SignalP"/>
    </source>
</evidence>
<dbReference type="Pfam" id="PF03401">
    <property type="entry name" value="TctC"/>
    <property type="match status" value="1"/>
</dbReference>
<accession>A0A5Q0M2L1</accession>
<evidence type="ECO:0000313" key="4">
    <source>
        <dbReference type="Proteomes" id="UP000326780"/>
    </source>
</evidence>
<reference evidence="3 4" key="1">
    <citation type="submission" date="2019-10" db="EMBL/GenBank/DDBJ databases">
        <title>Complete genome sequence of Variovorax paradoxus 5C-2.</title>
        <authorList>
            <person name="Gogoleva N.E."/>
            <person name="Balkin A.S."/>
        </authorList>
    </citation>
    <scope>NUCLEOTIDE SEQUENCE [LARGE SCALE GENOMIC DNA]</scope>
    <source>
        <strain evidence="3 4">5C-2</strain>
    </source>
</reference>
<evidence type="ECO:0000256" key="1">
    <source>
        <dbReference type="ARBA" id="ARBA00006987"/>
    </source>
</evidence>
<dbReference type="Gene3D" id="3.40.190.10">
    <property type="entry name" value="Periplasmic binding protein-like II"/>
    <property type="match status" value="1"/>
</dbReference>
<dbReference type="InterPro" id="IPR042100">
    <property type="entry name" value="Bug_dom1"/>
</dbReference>
<dbReference type="CDD" id="cd13578">
    <property type="entry name" value="PBP2_Bug27"/>
    <property type="match status" value="1"/>
</dbReference>
<dbReference type="EMBL" id="CP045644">
    <property type="protein sequence ID" value="QFZ83980.1"/>
    <property type="molecule type" value="Genomic_DNA"/>
</dbReference>
<dbReference type="PANTHER" id="PTHR42928:SF5">
    <property type="entry name" value="BLR1237 PROTEIN"/>
    <property type="match status" value="1"/>
</dbReference>
<sequence>MLNFIRRRTLALLPVALLAGAALPAAAQSYPTKPVRLVVGFAPGGSTDKLARVLAQRMTELLGQSVVIDNRPGAAGNIAAETVAAAAPDGYTLFLGTVSSQAINPHLYPKLRFDPVKSFEPVALVAKYPLLLVVAPQLQVSTVQELVAYAKANPGKTYFASSGSGSPAHLAGEIFRAGASIDASHVPYKGGGPAMLALMSNEVQFGFETIPSAIGHARSGKLKGLAVTSGARSSASPELPTMQDAGIKGFPVTSWAGLLAPAGTPKDVLAKLSEATKSALASPALRATLAADGAEPGGGTPAEFASFMSDELKAWGAVVKNAGVKVD</sequence>
<dbReference type="SUPFAM" id="SSF53850">
    <property type="entry name" value="Periplasmic binding protein-like II"/>
    <property type="match status" value="1"/>
</dbReference>
<dbReference type="Gene3D" id="3.40.190.150">
    <property type="entry name" value="Bordetella uptake gene, domain 1"/>
    <property type="match status" value="1"/>
</dbReference>
<feature type="chain" id="PRO_5024845682" evidence="2">
    <location>
        <begin position="28"/>
        <end position="327"/>
    </location>
</feature>
<name>A0A5Q0M2L1_VARPD</name>
<dbReference type="PANTHER" id="PTHR42928">
    <property type="entry name" value="TRICARBOXYLATE-BINDING PROTEIN"/>
    <property type="match status" value="1"/>
</dbReference>
<dbReference type="AlphaFoldDB" id="A0A5Q0M2L1"/>
<comment type="similarity">
    <text evidence="1">Belongs to the UPF0065 (bug) family.</text>
</comment>
<dbReference type="InterPro" id="IPR005064">
    <property type="entry name" value="BUG"/>
</dbReference>
<protein>
    <submittedName>
        <fullName evidence="3">Tripartite tricarboxylate transporter substrate binding protein</fullName>
    </submittedName>
</protein>
<organism evidence="3 4">
    <name type="scientific">Variovorax paradoxus</name>
    <dbReference type="NCBI Taxonomy" id="34073"/>
    <lineage>
        <taxon>Bacteria</taxon>
        <taxon>Pseudomonadati</taxon>
        <taxon>Pseudomonadota</taxon>
        <taxon>Betaproteobacteria</taxon>
        <taxon>Burkholderiales</taxon>
        <taxon>Comamonadaceae</taxon>
        <taxon>Variovorax</taxon>
    </lineage>
</organism>